<feature type="transmembrane region" description="Helical" evidence="1">
    <location>
        <begin position="109"/>
        <end position="130"/>
    </location>
</feature>
<dbReference type="GO" id="GO:0016746">
    <property type="term" value="F:acyltransferase activity"/>
    <property type="evidence" value="ECO:0007669"/>
    <property type="project" value="UniProtKB-KW"/>
</dbReference>
<dbReference type="RefSeq" id="WP_308986044.1">
    <property type="nucleotide sequence ID" value="NZ_JARXIC010000027.1"/>
</dbReference>
<evidence type="ECO:0000259" key="2">
    <source>
        <dbReference type="Pfam" id="PF01757"/>
    </source>
</evidence>
<feature type="transmembrane region" description="Helical" evidence="1">
    <location>
        <begin position="37"/>
        <end position="58"/>
    </location>
</feature>
<keyword evidence="1" id="KW-1133">Transmembrane helix</keyword>
<feature type="transmembrane region" description="Helical" evidence="1">
    <location>
        <begin position="164"/>
        <end position="182"/>
    </location>
</feature>
<name>A0ABU1ALB5_9BACT</name>
<feature type="domain" description="Acyltransferase 3" evidence="2">
    <location>
        <begin position="4"/>
        <end position="315"/>
    </location>
</feature>
<accession>A0ABU1ALB5</accession>
<keyword evidence="4" id="KW-1185">Reference proteome</keyword>
<gene>
    <name evidence="3" type="ORF">QEH59_14265</name>
</gene>
<dbReference type="InterPro" id="IPR052734">
    <property type="entry name" value="Nod_factor_acetyltransferase"/>
</dbReference>
<feature type="transmembrane region" description="Helical" evidence="1">
    <location>
        <begin position="268"/>
        <end position="291"/>
    </location>
</feature>
<organism evidence="3 4">
    <name type="scientific">Thalassobacterium sedimentorum</name>
    <dbReference type="NCBI Taxonomy" id="3041258"/>
    <lineage>
        <taxon>Bacteria</taxon>
        <taxon>Pseudomonadati</taxon>
        <taxon>Verrucomicrobiota</taxon>
        <taxon>Opitutia</taxon>
        <taxon>Puniceicoccales</taxon>
        <taxon>Coraliomargaritaceae</taxon>
        <taxon>Thalassobacterium</taxon>
    </lineage>
</organism>
<evidence type="ECO:0000313" key="3">
    <source>
        <dbReference type="EMBL" id="MDQ8195594.1"/>
    </source>
</evidence>
<dbReference type="Pfam" id="PF01757">
    <property type="entry name" value="Acyl_transf_3"/>
    <property type="match status" value="1"/>
</dbReference>
<dbReference type="EMBL" id="JARXIC010000027">
    <property type="protein sequence ID" value="MDQ8195594.1"/>
    <property type="molecule type" value="Genomic_DNA"/>
</dbReference>
<dbReference type="Proteomes" id="UP001243717">
    <property type="component" value="Unassembled WGS sequence"/>
</dbReference>
<evidence type="ECO:0000313" key="4">
    <source>
        <dbReference type="Proteomes" id="UP001243717"/>
    </source>
</evidence>
<proteinExistence type="predicted"/>
<dbReference type="InterPro" id="IPR002656">
    <property type="entry name" value="Acyl_transf_3_dom"/>
</dbReference>
<dbReference type="PANTHER" id="PTHR37312:SF1">
    <property type="entry name" value="MEMBRANE-BOUND ACYLTRANSFERASE YKRP-RELATED"/>
    <property type="match status" value="1"/>
</dbReference>
<feature type="transmembrane region" description="Helical" evidence="1">
    <location>
        <begin position="12"/>
        <end position="31"/>
    </location>
</feature>
<feature type="transmembrane region" description="Helical" evidence="1">
    <location>
        <begin position="234"/>
        <end position="256"/>
    </location>
</feature>
<feature type="transmembrane region" description="Helical" evidence="1">
    <location>
        <begin position="142"/>
        <end position="158"/>
    </location>
</feature>
<keyword evidence="3" id="KW-0012">Acyltransferase</keyword>
<reference evidence="3 4" key="1">
    <citation type="submission" date="2023-04" db="EMBL/GenBank/DDBJ databases">
        <title>A novel bacteria isolated from coastal sediment.</title>
        <authorList>
            <person name="Liu X.-J."/>
            <person name="Du Z.-J."/>
        </authorList>
    </citation>
    <scope>NUCLEOTIDE SEQUENCE [LARGE SCALE GENOMIC DNA]</scope>
    <source>
        <strain evidence="3 4">SDUM461004</strain>
    </source>
</reference>
<sequence>MRNQFVDGLKGVGILLVVVGHVLQAIYGSAADALNNTVYVAIYSFHMPLFALLSGYFAKKSFETHEYMELIFSRSFRLLIPFLVWAVILYFLHKMLIGEYYKVVLAPLAAIKAIIYPVHALWYLWVLLCLHVCAVLWSYSRWIFFAVAVFICLISAAGDIDHYFGLRYVQWLFPFFIIGYWFSIINYRFSLRTIVISFLSLGGLWAFLLPFYTADHFIYSTGLFYPDISILNELLYRFGIAILGCAFFCAFYRIVYLYCPRVGFVFGFLGRISLRIYALHFFALVFIPFIYTGSVTLVSVTIITVIVLLFSLYLSACIPQAMRRVLFGE</sequence>
<feature type="transmembrane region" description="Helical" evidence="1">
    <location>
        <begin position="78"/>
        <end position="97"/>
    </location>
</feature>
<comment type="caution">
    <text evidence="3">The sequence shown here is derived from an EMBL/GenBank/DDBJ whole genome shotgun (WGS) entry which is preliminary data.</text>
</comment>
<feature type="transmembrane region" description="Helical" evidence="1">
    <location>
        <begin position="194"/>
        <end position="214"/>
    </location>
</feature>
<keyword evidence="1" id="KW-0812">Transmembrane</keyword>
<protein>
    <submittedName>
        <fullName evidence="3">Acyltransferase family protein</fullName>
    </submittedName>
</protein>
<keyword evidence="1" id="KW-0472">Membrane</keyword>
<feature type="transmembrane region" description="Helical" evidence="1">
    <location>
        <begin position="297"/>
        <end position="316"/>
    </location>
</feature>
<dbReference type="PANTHER" id="PTHR37312">
    <property type="entry name" value="MEMBRANE-BOUND ACYLTRANSFERASE YKRP-RELATED"/>
    <property type="match status" value="1"/>
</dbReference>
<evidence type="ECO:0000256" key="1">
    <source>
        <dbReference type="SAM" id="Phobius"/>
    </source>
</evidence>
<keyword evidence="3" id="KW-0808">Transferase</keyword>